<keyword evidence="3" id="KW-1185">Reference proteome</keyword>
<dbReference type="AlphaFoldDB" id="D8QW57"/>
<accession>D8QW57</accession>
<evidence type="ECO:0000313" key="2">
    <source>
        <dbReference type="EMBL" id="EFJ36577.1"/>
    </source>
</evidence>
<evidence type="ECO:0000256" key="1">
    <source>
        <dbReference type="SAM" id="Phobius"/>
    </source>
</evidence>
<dbReference type="HOGENOM" id="CLU_1423718_0_0_1"/>
<dbReference type="InParanoid" id="D8QW57"/>
<keyword evidence="1" id="KW-0472">Membrane</keyword>
<dbReference type="KEGG" id="smo:SELMODRAFT_404708"/>
<protein>
    <submittedName>
        <fullName evidence="2">Uncharacterized protein</fullName>
    </submittedName>
</protein>
<name>D8QW57_SELML</name>
<reference evidence="2 3" key="1">
    <citation type="journal article" date="2011" name="Science">
        <title>The Selaginella genome identifies genetic changes associated with the evolution of vascular plants.</title>
        <authorList>
            <person name="Banks J.A."/>
            <person name="Nishiyama T."/>
            <person name="Hasebe M."/>
            <person name="Bowman J.L."/>
            <person name="Gribskov M."/>
            <person name="dePamphilis C."/>
            <person name="Albert V.A."/>
            <person name="Aono N."/>
            <person name="Aoyama T."/>
            <person name="Ambrose B.A."/>
            <person name="Ashton N.W."/>
            <person name="Axtell M.J."/>
            <person name="Barker E."/>
            <person name="Barker M.S."/>
            <person name="Bennetzen J.L."/>
            <person name="Bonawitz N.D."/>
            <person name="Chapple C."/>
            <person name="Cheng C."/>
            <person name="Correa L.G."/>
            <person name="Dacre M."/>
            <person name="DeBarry J."/>
            <person name="Dreyer I."/>
            <person name="Elias M."/>
            <person name="Engstrom E.M."/>
            <person name="Estelle M."/>
            <person name="Feng L."/>
            <person name="Finet C."/>
            <person name="Floyd S.K."/>
            <person name="Frommer W.B."/>
            <person name="Fujita T."/>
            <person name="Gramzow L."/>
            <person name="Gutensohn M."/>
            <person name="Harholt J."/>
            <person name="Hattori M."/>
            <person name="Heyl A."/>
            <person name="Hirai T."/>
            <person name="Hiwatashi Y."/>
            <person name="Ishikawa M."/>
            <person name="Iwata M."/>
            <person name="Karol K.G."/>
            <person name="Koehler B."/>
            <person name="Kolukisaoglu U."/>
            <person name="Kubo M."/>
            <person name="Kurata T."/>
            <person name="Lalonde S."/>
            <person name="Li K."/>
            <person name="Li Y."/>
            <person name="Litt A."/>
            <person name="Lyons E."/>
            <person name="Manning G."/>
            <person name="Maruyama T."/>
            <person name="Michael T.P."/>
            <person name="Mikami K."/>
            <person name="Miyazaki S."/>
            <person name="Morinaga S."/>
            <person name="Murata T."/>
            <person name="Mueller-Roeber B."/>
            <person name="Nelson D.R."/>
            <person name="Obara M."/>
            <person name="Oguri Y."/>
            <person name="Olmstead R.G."/>
            <person name="Onodera N."/>
            <person name="Petersen B.L."/>
            <person name="Pils B."/>
            <person name="Prigge M."/>
            <person name="Rensing S.A."/>
            <person name="Riano-Pachon D.M."/>
            <person name="Roberts A.W."/>
            <person name="Sato Y."/>
            <person name="Scheller H.V."/>
            <person name="Schulz B."/>
            <person name="Schulz C."/>
            <person name="Shakirov E.V."/>
            <person name="Shibagaki N."/>
            <person name="Shinohara N."/>
            <person name="Shippen D.E."/>
            <person name="Soerensen I."/>
            <person name="Sotooka R."/>
            <person name="Sugimoto N."/>
            <person name="Sugita M."/>
            <person name="Sumikawa N."/>
            <person name="Tanurdzic M."/>
            <person name="Theissen G."/>
            <person name="Ulvskov P."/>
            <person name="Wakazuki S."/>
            <person name="Weng J.K."/>
            <person name="Willats W.W."/>
            <person name="Wipf D."/>
            <person name="Wolf P.G."/>
            <person name="Yang L."/>
            <person name="Zimmer A.D."/>
            <person name="Zhu Q."/>
            <person name="Mitros T."/>
            <person name="Hellsten U."/>
            <person name="Loque D."/>
            <person name="Otillar R."/>
            <person name="Salamov A."/>
            <person name="Schmutz J."/>
            <person name="Shapiro H."/>
            <person name="Lindquist E."/>
            <person name="Lucas S."/>
            <person name="Rokhsar D."/>
            <person name="Grigoriev I.V."/>
        </authorList>
    </citation>
    <scope>NUCLEOTIDE SEQUENCE [LARGE SCALE GENOMIC DNA]</scope>
</reference>
<gene>
    <name evidence="2" type="ORF">SELMODRAFT_404708</name>
</gene>
<keyword evidence="1" id="KW-1133">Transmembrane helix</keyword>
<sequence length="191" mass="20982">MDDGNRCVRGGEWFSKITLCKIYDRPDFKFPLLLYPLVTWQNLALLFILKSVVFFSLYFNGHTCHGSPMQPCQSLETALRPQLGRREWYSHLACSRAQTTQSNGILKNYKNSSLDLGWHQSVAAWDLAVAAALAAACDLVAVGQEVMLMVVLLVDLAVAADASGSSLNSMRSSCGTWPGGITGCCWVDARD</sequence>
<dbReference type="EMBL" id="GL377567">
    <property type="protein sequence ID" value="EFJ36577.1"/>
    <property type="molecule type" value="Genomic_DNA"/>
</dbReference>
<organism evidence="3">
    <name type="scientific">Selaginella moellendorffii</name>
    <name type="common">Spikemoss</name>
    <dbReference type="NCBI Taxonomy" id="88036"/>
    <lineage>
        <taxon>Eukaryota</taxon>
        <taxon>Viridiplantae</taxon>
        <taxon>Streptophyta</taxon>
        <taxon>Embryophyta</taxon>
        <taxon>Tracheophyta</taxon>
        <taxon>Lycopodiopsida</taxon>
        <taxon>Selaginellales</taxon>
        <taxon>Selaginellaceae</taxon>
        <taxon>Selaginella</taxon>
    </lineage>
</organism>
<keyword evidence="1" id="KW-0812">Transmembrane</keyword>
<feature type="transmembrane region" description="Helical" evidence="1">
    <location>
        <begin position="40"/>
        <end position="59"/>
    </location>
</feature>
<proteinExistence type="predicted"/>
<dbReference type="Proteomes" id="UP000001514">
    <property type="component" value="Unassembled WGS sequence"/>
</dbReference>
<evidence type="ECO:0000313" key="3">
    <source>
        <dbReference type="Proteomes" id="UP000001514"/>
    </source>
</evidence>
<dbReference type="Gramene" id="EFJ36577">
    <property type="protein sequence ID" value="EFJ36577"/>
    <property type="gene ID" value="SELMODRAFT_404708"/>
</dbReference>